<dbReference type="PANTHER" id="PTHR12151:SF8">
    <property type="entry name" value="THIOREDOXIN DOMAIN-CONTAINING PROTEIN"/>
    <property type="match status" value="1"/>
</dbReference>
<evidence type="ECO:0000256" key="1">
    <source>
        <dbReference type="ARBA" id="ARBA00010996"/>
    </source>
</evidence>
<evidence type="ECO:0000256" key="2">
    <source>
        <dbReference type="PIRSR" id="PIRSR603782-1"/>
    </source>
</evidence>
<feature type="binding site" evidence="2">
    <location>
        <position position="203"/>
    </location>
    <ligand>
        <name>Cu cation</name>
        <dbReference type="ChEBI" id="CHEBI:23378"/>
    </ligand>
</feature>
<feature type="binding site" evidence="2">
    <location>
        <position position="109"/>
    </location>
    <ligand>
        <name>Cu cation</name>
        <dbReference type="ChEBI" id="CHEBI:23378"/>
    </ligand>
</feature>
<dbReference type="EMBL" id="CP063458">
    <property type="protein sequence ID" value="QOV91550.1"/>
    <property type="molecule type" value="Genomic_DNA"/>
</dbReference>
<feature type="binding site" evidence="2">
    <location>
        <position position="113"/>
    </location>
    <ligand>
        <name>Cu cation</name>
        <dbReference type="ChEBI" id="CHEBI:23378"/>
    </ligand>
</feature>
<dbReference type="CDD" id="cd02968">
    <property type="entry name" value="SCO"/>
    <property type="match status" value="1"/>
</dbReference>
<dbReference type="InterPro" id="IPR003782">
    <property type="entry name" value="SCO1/SenC"/>
</dbReference>
<evidence type="ECO:0000313" key="8">
    <source>
        <dbReference type="Proteomes" id="UP000593765"/>
    </source>
</evidence>
<dbReference type="PANTHER" id="PTHR12151">
    <property type="entry name" value="ELECTRON TRANSPORT PROTIN SCO1/SENC FAMILY MEMBER"/>
    <property type="match status" value="1"/>
</dbReference>
<dbReference type="GO" id="GO:0046872">
    <property type="term" value="F:metal ion binding"/>
    <property type="evidence" value="ECO:0007669"/>
    <property type="project" value="UniProtKB-KW"/>
</dbReference>
<keyword evidence="5" id="KW-0812">Transmembrane</keyword>
<dbReference type="InterPro" id="IPR036249">
    <property type="entry name" value="Thioredoxin-like_sf"/>
</dbReference>
<keyword evidence="6" id="KW-0732">Signal</keyword>
<reference evidence="7 8" key="1">
    <citation type="submission" date="2020-10" db="EMBL/GenBank/DDBJ databases">
        <title>Wide distribution of Phycisphaera-like planctomycetes from WD2101 soil group in peatlands and genome analysis of the first cultivated representative.</title>
        <authorList>
            <person name="Dedysh S.N."/>
            <person name="Beletsky A.V."/>
            <person name="Ivanova A."/>
            <person name="Kulichevskaya I.S."/>
            <person name="Suzina N.E."/>
            <person name="Philippov D.A."/>
            <person name="Rakitin A.L."/>
            <person name="Mardanov A.V."/>
            <person name="Ravin N.V."/>
        </authorList>
    </citation>
    <scope>NUCLEOTIDE SEQUENCE [LARGE SCALE GENOMIC DNA]</scope>
    <source>
        <strain evidence="7 8">M1803</strain>
    </source>
</reference>
<dbReference type="SUPFAM" id="SSF52833">
    <property type="entry name" value="Thioredoxin-like"/>
    <property type="match status" value="1"/>
</dbReference>
<name>A0A7M2X463_9BACT</name>
<keyword evidence="2" id="KW-0479">Metal-binding</keyword>
<feature type="signal peptide" evidence="6">
    <location>
        <begin position="1"/>
        <end position="38"/>
    </location>
</feature>
<evidence type="ECO:0000256" key="6">
    <source>
        <dbReference type="SAM" id="SignalP"/>
    </source>
</evidence>
<feature type="region of interest" description="Disordered" evidence="4">
    <location>
        <begin position="297"/>
        <end position="328"/>
    </location>
</feature>
<comment type="similarity">
    <text evidence="1">Belongs to the SCO1/2 family.</text>
</comment>
<keyword evidence="8" id="KW-1185">Reference proteome</keyword>
<dbReference type="AlphaFoldDB" id="A0A7M2X463"/>
<proteinExistence type="inferred from homology"/>
<dbReference type="Proteomes" id="UP000593765">
    <property type="component" value="Chromosome"/>
</dbReference>
<evidence type="ECO:0000313" key="7">
    <source>
        <dbReference type="EMBL" id="QOV91550.1"/>
    </source>
</evidence>
<keyword evidence="2" id="KW-0186">Copper</keyword>
<evidence type="ECO:0000256" key="4">
    <source>
        <dbReference type="SAM" id="MobiDB-lite"/>
    </source>
</evidence>
<feature type="disulfide bond" description="Redox-active" evidence="3">
    <location>
        <begin position="109"/>
        <end position="113"/>
    </location>
</feature>
<protein>
    <submittedName>
        <fullName evidence="7">SCO family protein</fullName>
    </submittedName>
</protein>
<keyword evidence="5" id="KW-0472">Membrane</keyword>
<dbReference type="Pfam" id="PF02630">
    <property type="entry name" value="SCO1-SenC"/>
    <property type="match status" value="1"/>
</dbReference>
<evidence type="ECO:0000256" key="5">
    <source>
        <dbReference type="SAM" id="Phobius"/>
    </source>
</evidence>
<gene>
    <name evidence="7" type="ORF">IPV69_09395</name>
</gene>
<dbReference type="KEGG" id="hbs:IPV69_09395"/>
<organism evidence="7 8">
    <name type="scientific">Humisphaera borealis</name>
    <dbReference type="NCBI Taxonomy" id="2807512"/>
    <lineage>
        <taxon>Bacteria</taxon>
        <taxon>Pseudomonadati</taxon>
        <taxon>Planctomycetota</taxon>
        <taxon>Phycisphaerae</taxon>
        <taxon>Tepidisphaerales</taxon>
        <taxon>Tepidisphaeraceae</taxon>
        <taxon>Humisphaera</taxon>
    </lineage>
</organism>
<dbReference type="RefSeq" id="WP_206294848.1">
    <property type="nucleotide sequence ID" value="NZ_CP063458.1"/>
</dbReference>
<sequence length="328" mass="35989">MTSRNPTTLPPLARFRRAFSRLAIPALAMGLFAGAASAQSLKPAGDGSPILPPPSAKPVSTADVGIDQKLNTQIPGDLVFRDDAGEIVTLSKYFQTNKPVLFTLVYYGCPRLCTTVLNEMNKALMPVELNPGKDFEIVVVSFDPREGTDLAYKKKQEYTKFYRRPGTEAGWHFLTGDEANIKKLTETVGFRYAWDEKHQQFIHAGGLMVLTPDGKTSKYFYGVDYVPRDIRLSLVEAGQGKIGSLSDQVLLFCFQYDPHSGKYSLAVLNIVKVGGILTVLGLGTFVVMNLRKDRRRVPVPPQAVEPSNDEPSDAVASPERSGDGTSEK</sequence>
<keyword evidence="3" id="KW-1015">Disulfide bond</keyword>
<feature type="transmembrane region" description="Helical" evidence="5">
    <location>
        <begin position="263"/>
        <end position="287"/>
    </location>
</feature>
<accession>A0A7M2X463</accession>
<feature type="chain" id="PRO_5034159099" evidence="6">
    <location>
        <begin position="39"/>
        <end position="328"/>
    </location>
</feature>
<evidence type="ECO:0000256" key="3">
    <source>
        <dbReference type="PIRSR" id="PIRSR603782-2"/>
    </source>
</evidence>
<dbReference type="Gene3D" id="3.40.30.10">
    <property type="entry name" value="Glutaredoxin"/>
    <property type="match status" value="1"/>
</dbReference>
<keyword evidence="5" id="KW-1133">Transmembrane helix</keyword>